<dbReference type="Proteomes" id="UP000827176">
    <property type="component" value="Segment"/>
</dbReference>
<evidence type="ECO:0000313" key="2">
    <source>
        <dbReference type="Proteomes" id="UP000827176"/>
    </source>
</evidence>
<evidence type="ECO:0000313" key="1">
    <source>
        <dbReference type="EMBL" id="UBF23468.1"/>
    </source>
</evidence>
<sequence length="162" mass="17592">MSTSNPVVDAEEITSEIVNNLIADEIQAYADDTATGLEDPLVPRDADQAPFVVTSYPNQQTVAYPHVVVQESSVGAVSFDNRHDLHQADVSVLITVESRTSTEEFQIKDGVRGWAIRSKQDDTLREGGFTDGEIDGSTAANWEANPETTSWQTTISGTVYTA</sequence>
<gene>
    <name evidence="1" type="ORF">HRTV-28_gp30</name>
</gene>
<dbReference type="EMBL" id="MZ334528">
    <property type="protein sequence ID" value="UBF23468.1"/>
    <property type="molecule type" value="Genomic_DNA"/>
</dbReference>
<name>A0AAE9BYS5_9CAUD</name>
<keyword evidence="2" id="KW-1185">Reference proteome</keyword>
<proteinExistence type="predicted"/>
<accession>A0AAE9BYS5</accession>
<reference evidence="1" key="1">
    <citation type="submission" date="2021-05" db="EMBL/GenBank/DDBJ databases">
        <title>Diversity, taxonomy and evolution of archaeal viruses of the class Caudoviricetes.</title>
        <authorList>
            <person name="Liu Y."/>
            <person name="Demina T.A."/>
            <person name="Roux S."/>
            <person name="Aiewsakun P."/>
            <person name="Kazlauskas D."/>
            <person name="Simmonds P."/>
            <person name="Prangishvili D."/>
            <person name="Oksanen H.M."/>
            <person name="Krupovic M."/>
        </authorList>
    </citation>
    <scope>NUCLEOTIDE SEQUENCE</scope>
    <source>
        <strain evidence="1">HRTV-28/28</strain>
    </source>
</reference>
<organism evidence="1 2">
    <name type="scientific">Halorubrum tailed virus 28</name>
    <dbReference type="NCBI Taxonomy" id="2878009"/>
    <lineage>
        <taxon>Viruses</taxon>
        <taxon>Duplodnaviria</taxon>
        <taxon>Heunggongvirae</taxon>
        <taxon>Uroviricota</taxon>
        <taxon>Caudoviricetes</taxon>
        <taxon>Suolaviridae</taxon>
        <taxon>Pormufvirus</taxon>
        <taxon>Pormufvirus salinum</taxon>
        <taxon>Pormufvirus HRTV28</taxon>
    </lineage>
</organism>
<protein>
    <submittedName>
        <fullName evidence="1">Uncharacterized protein</fullName>
    </submittedName>
</protein>